<proteinExistence type="predicted"/>
<feature type="region of interest" description="Disordered" evidence="1">
    <location>
        <begin position="36"/>
        <end position="64"/>
    </location>
</feature>
<name>A0A1S7TMN0_9HYPH</name>
<sequence>MDRVAAETVEKFGFSSHYSYVARVGRGRQIELFSHRPEKLAAPASGGMGRDPRRNRRCAGRRGE</sequence>
<keyword evidence="3" id="KW-1185">Reference proteome</keyword>
<gene>
    <name evidence="2" type="ORF">AGR7A_Cc230060</name>
</gene>
<reference evidence="2" key="1">
    <citation type="submission" date="2016-01" db="EMBL/GenBank/DDBJ databases">
        <authorList>
            <person name="Regsiter A."/>
            <person name="william w."/>
        </authorList>
    </citation>
    <scope>NUCLEOTIDE SEQUENCE</scope>
    <source>
        <strain evidence="2">NCPPB 1641</strain>
    </source>
</reference>
<evidence type="ECO:0000256" key="1">
    <source>
        <dbReference type="SAM" id="MobiDB-lite"/>
    </source>
</evidence>
<dbReference type="EMBL" id="FCNP01000016">
    <property type="protein sequence ID" value="CVI55846.1"/>
    <property type="molecule type" value="Genomic_DNA"/>
</dbReference>
<dbReference type="AlphaFoldDB" id="A0A1S7TMN0"/>
<feature type="compositionally biased region" description="Basic residues" evidence="1">
    <location>
        <begin position="53"/>
        <end position="64"/>
    </location>
</feature>
<dbReference type="Proteomes" id="UP000192140">
    <property type="component" value="Unassembled WGS sequence"/>
</dbReference>
<accession>A0A1S7TMN0</accession>
<evidence type="ECO:0000313" key="3">
    <source>
        <dbReference type="Proteomes" id="UP000192140"/>
    </source>
</evidence>
<organism evidence="2 3">
    <name type="scientific">Agrobacterium deltaense NCPPB 1641</name>
    <dbReference type="NCBI Taxonomy" id="1183425"/>
    <lineage>
        <taxon>Bacteria</taxon>
        <taxon>Pseudomonadati</taxon>
        <taxon>Pseudomonadota</taxon>
        <taxon>Alphaproteobacteria</taxon>
        <taxon>Hyphomicrobiales</taxon>
        <taxon>Rhizobiaceae</taxon>
        <taxon>Rhizobium/Agrobacterium group</taxon>
        <taxon>Agrobacterium</taxon>
    </lineage>
</organism>
<comment type="caution">
    <text evidence="2">The sequence shown here is derived from an EMBL/GenBank/DDBJ whole genome shotgun (WGS) entry which is preliminary data.</text>
</comment>
<evidence type="ECO:0000313" key="2">
    <source>
        <dbReference type="EMBL" id="CVI55846.1"/>
    </source>
</evidence>
<protein>
    <submittedName>
        <fullName evidence="2">Uncharacterized protein</fullName>
    </submittedName>
</protein>